<dbReference type="EMBL" id="ML975997">
    <property type="protein sequence ID" value="KAF1947774.1"/>
    <property type="molecule type" value="Genomic_DNA"/>
</dbReference>
<sequence length="223" mass="25333">MCIIAIFKLKKRYKNAYAYQQAYGKFQRFQAFINNFYEQLWRRSLEIGQCCYDSYEYCCKYCCECLSWFSRTKDSNTRGVDLGAVDLPSKRLGTAAPPPSRDISLSDPLQRRASLDVSLQNVPGPSQVSSTSRTPKQHREHHRPEFFVHAANKRPQRQEVRTRDSVGSTTSTTHNSVDIATAKASTPGLFQRSGQAPEPASLHPIISHYCFTFAGHQDYHSGK</sequence>
<evidence type="ECO:0000313" key="2">
    <source>
        <dbReference type="EMBL" id="KAF1947774.1"/>
    </source>
</evidence>
<protein>
    <submittedName>
        <fullName evidence="2">Uncharacterized protein</fullName>
    </submittedName>
</protein>
<keyword evidence="3" id="KW-1185">Reference proteome</keyword>
<evidence type="ECO:0000313" key="3">
    <source>
        <dbReference type="Proteomes" id="UP000800038"/>
    </source>
</evidence>
<feature type="compositionally biased region" description="Polar residues" evidence="1">
    <location>
        <begin position="117"/>
        <end position="134"/>
    </location>
</feature>
<dbReference type="AlphaFoldDB" id="A0A6A5T6N7"/>
<gene>
    <name evidence="2" type="ORF">EJ02DRAFT_507590</name>
</gene>
<accession>A0A6A5T6N7</accession>
<dbReference type="Proteomes" id="UP000800038">
    <property type="component" value="Unassembled WGS sequence"/>
</dbReference>
<proteinExistence type="predicted"/>
<name>A0A6A5T6N7_9PLEO</name>
<feature type="region of interest" description="Disordered" evidence="1">
    <location>
        <begin position="117"/>
        <end position="173"/>
    </location>
</feature>
<reference evidence="2" key="1">
    <citation type="journal article" date="2020" name="Stud. Mycol.">
        <title>101 Dothideomycetes genomes: a test case for predicting lifestyles and emergence of pathogens.</title>
        <authorList>
            <person name="Haridas S."/>
            <person name="Albert R."/>
            <person name="Binder M."/>
            <person name="Bloem J."/>
            <person name="Labutti K."/>
            <person name="Salamov A."/>
            <person name="Andreopoulos B."/>
            <person name="Baker S."/>
            <person name="Barry K."/>
            <person name="Bills G."/>
            <person name="Bluhm B."/>
            <person name="Cannon C."/>
            <person name="Castanera R."/>
            <person name="Culley D."/>
            <person name="Daum C."/>
            <person name="Ezra D."/>
            <person name="Gonzalez J."/>
            <person name="Henrissat B."/>
            <person name="Kuo A."/>
            <person name="Liang C."/>
            <person name="Lipzen A."/>
            <person name="Lutzoni F."/>
            <person name="Magnuson J."/>
            <person name="Mondo S."/>
            <person name="Nolan M."/>
            <person name="Ohm R."/>
            <person name="Pangilinan J."/>
            <person name="Park H.-J."/>
            <person name="Ramirez L."/>
            <person name="Alfaro M."/>
            <person name="Sun H."/>
            <person name="Tritt A."/>
            <person name="Yoshinaga Y."/>
            <person name="Zwiers L.-H."/>
            <person name="Turgeon B."/>
            <person name="Goodwin S."/>
            <person name="Spatafora J."/>
            <person name="Crous P."/>
            <person name="Grigoriev I."/>
        </authorList>
    </citation>
    <scope>NUCLEOTIDE SEQUENCE</scope>
    <source>
        <strain evidence="2">CBS 161.51</strain>
    </source>
</reference>
<evidence type="ECO:0000256" key="1">
    <source>
        <dbReference type="SAM" id="MobiDB-lite"/>
    </source>
</evidence>
<organism evidence="2 3">
    <name type="scientific">Clathrospora elynae</name>
    <dbReference type="NCBI Taxonomy" id="706981"/>
    <lineage>
        <taxon>Eukaryota</taxon>
        <taxon>Fungi</taxon>
        <taxon>Dikarya</taxon>
        <taxon>Ascomycota</taxon>
        <taxon>Pezizomycotina</taxon>
        <taxon>Dothideomycetes</taxon>
        <taxon>Pleosporomycetidae</taxon>
        <taxon>Pleosporales</taxon>
        <taxon>Diademaceae</taxon>
        <taxon>Clathrospora</taxon>
    </lineage>
</organism>